<dbReference type="InParanoid" id="W7X7D4"/>
<dbReference type="EMBL" id="GG662621">
    <property type="protein sequence ID" value="EWS73282.1"/>
    <property type="molecule type" value="Genomic_DNA"/>
</dbReference>
<dbReference type="RefSeq" id="XP_012654191.1">
    <property type="nucleotide sequence ID" value="XM_012798737.1"/>
</dbReference>
<dbReference type="KEGG" id="tet:TTHERM_000218939"/>
<protein>
    <submittedName>
        <fullName evidence="1">Kinesin motor domain protein</fullName>
    </submittedName>
</protein>
<reference evidence="2" key="1">
    <citation type="journal article" date="2006" name="PLoS Biol.">
        <title>Macronuclear genome sequence of the ciliate Tetrahymena thermophila, a model eukaryote.</title>
        <authorList>
            <person name="Eisen J.A."/>
            <person name="Coyne R.S."/>
            <person name="Wu M."/>
            <person name="Wu D."/>
            <person name="Thiagarajan M."/>
            <person name="Wortman J.R."/>
            <person name="Badger J.H."/>
            <person name="Ren Q."/>
            <person name="Amedeo P."/>
            <person name="Jones K.M."/>
            <person name="Tallon L.J."/>
            <person name="Delcher A.L."/>
            <person name="Salzberg S.L."/>
            <person name="Silva J.C."/>
            <person name="Haas B.J."/>
            <person name="Majoros W.H."/>
            <person name="Farzad M."/>
            <person name="Carlton J.M."/>
            <person name="Smith R.K. Jr."/>
            <person name="Garg J."/>
            <person name="Pearlman R.E."/>
            <person name="Karrer K.M."/>
            <person name="Sun L."/>
            <person name="Manning G."/>
            <person name="Elde N.C."/>
            <person name="Turkewitz A.P."/>
            <person name="Asai D.J."/>
            <person name="Wilkes D.E."/>
            <person name="Wang Y."/>
            <person name="Cai H."/>
            <person name="Collins K."/>
            <person name="Stewart B.A."/>
            <person name="Lee S.R."/>
            <person name="Wilamowska K."/>
            <person name="Weinberg Z."/>
            <person name="Ruzzo W.L."/>
            <person name="Wloga D."/>
            <person name="Gaertig J."/>
            <person name="Frankel J."/>
            <person name="Tsao C.-C."/>
            <person name="Gorovsky M.A."/>
            <person name="Keeling P.J."/>
            <person name="Waller R.F."/>
            <person name="Patron N.J."/>
            <person name="Cherry J.M."/>
            <person name="Stover N.A."/>
            <person name="Krieger C.J."/>
            <person name="del Toro C."/>
            <person name="Ryder H.F."/>
            <person name="Williamson S.C."/>
            <person name="Barbeau R.A."/>
            <person name="Hamilton E.P."/>
            <person name="Orias E."/>
        </authorList>
    </citation>
    <scope>NUCLEOTIDE SEQUENCE [LARGE SCALE GENOMIC DNA]</scope>
    <source>
        <strain evidence="2">SB210</strain>
    </source>
</reference>
<evidence type="ECO:0000313" key="2">
    <source>
        <dbReference type="Proteomes" id="UP000009168"/>
    </source>
</evidence>
<name>W7X7D4_TETTS</name>
<dbReference type="GeneID" id="24437859"/>
<keyword evidence="2" id="KW-1185">Reference proteome</keyword>
<sequence length="107" mass="12882">MKSIKGAIKINYEEVFDAMQSELAYDQTEIKQQQYINCKMEDVEDSQDNQEQQIAYFSYLDIYKIKSQDQSKQRFAQDTLISKNYEHQLKKKLHKLNQIFKFDNLEI</sequence>
<accession>W7X7D4</accession>
<gene>
    <name evidence="1" type="ORF">TTHERM_000218939</name>
</gene>
<proteinExistence type="predicted"/>
<evidence type="ECO:0000313" key="1">
    <source>
        <dbReference type="EMBL" id="EWS73282.1"/>
    </source>
</evidence>
<organism evidence="1 2">
    <name type="scientific">Tetrahymena thermophila (strain SB210)</name>
    <dbReference type="NCBI Taxonomy" id="312017"/>
    <lineage>
        <taxon>Eukaryota</taxon>
        <taxon>Sar</taxon>
        <taxon>Alveolata</taxon>
        <taxon>Ciliophora</taxon>
        <taxon>Intramacronucleata</taxon>
        <taxon>Oligohymenophorea</taxon>
        <taxon>Hymenostomatida</taxon>
        <taxon>Tetrahymenina</taxon>
        <taxon>Tetrahymenidae</taxon>
        <taxon>Tetrahymena</taxon>
    </lineage>
</organism>
<dbReference type="AlphaFoldDB" id="W7X7D4"/>
<dbReference type="Proteomes" id="UP000009168">
    <property type="component" value="Unassembled WGS sequence"/>
</dbReference>